<reference evidence="2 3" key="1">
    <citation type="submission" date="2020-08" db="EMBL/GenBank/DDBJ databases">
        <title>Sequencing the genomes of 1000 actinobacteria strains.</title>
        <authorList>
            <person name="Klenk H.-P."/>
        </authorList>
    </citation>
    <scope>NUCLEOTIDE SEQUENCE [LARGE SCALE GENOMIC DNA]</scope>
    <source>
        <strain evidence="2 3">DSM 41654</strain>
    </source>
</reference>
<evidence type="ECO:0000256" key="1">
    <source>
        <dbReference type="SAM" id="MobiDB-lite"/>
    </source>
</evidence>
<dbReference type="AlphaFoldDB" id="A0A7W7QZF1"/>
<feature type="region of interest" description="Disordered" evidence="1">
    <location>
        <begin position="29"/>
        <end position="72"/>
    </location>
</feature>
<sequence>MPGQPSTTVRAHHDAAGMHLDPDATAALEKAAEEAERARQKGAARRNKTGRTAQATRSEKSVAASDADAGSV</sequence>
<evidence type="ECO:0000313" key="3">
    <source>
        <dbReference type="Proteomes" id="UP000540506"/>
    </source>
</evidence>
<feature type="compositionally biased region" description="Basic residues" evidence="1">
    <location>
        <begin position="40"/>
        <end position="49"/>
    </location>
</feature>
<keyword evidence="3" id="KW-1185">Reference proteome</keyword>
<gene>
    <name evidence="2" type="ORF">FHR34_001623</name>
</gene>
<evidence type="ECO:0000313" key="2">
    <source>
        <dbReference type="EMBL" id="MBB4922630.1"/>
    </source>
</evidence>
<feature type="compositionally biased region" description="Basic and acidic residues" evidence="1">
    <location>
        <begin position="30"/>
        <end position="39"/>
    </location>
</feature>
<accession>A0A7W7QZF1</accession>
<organism evidence="2 3">
    <name type="scientific">Kitasatospora kifunensis</name>
    <name type="common">Streptomyces kifunensis</name>
    <dbReference type="NCBI Taxonomy" id="58351"/>
    <lineage>
        <taxon>Bacteria</taxon>
        <taxon>Bacillati</taxon>
        <taxon>Actinomycetota</taxon>
        <taxon>Actinomycetes</taxon>
        <taxon>Kitasatosporales</taxon>
        <taxon>Streptomycetaceae</taxon>
        <taxon>Kitasatospora</taxon>
    </lineage>
</organism>
<name>A0A7W7QZF1_KITKI</name>
<comment type="caution">
    <text evidence="2">The sequence shown here is derived from an EMBL/GenBank/DDBJ whole genome shotgun (WGS) entry which is preliminary data.</text>
</comment>
<dbReference type="Proteomes" id="UP000540506">
    <property type="component" value="Unassembled WGS sequence"/>
</dbReference>
<dbReference type="EMBL" id="JACHJV010000001">
    <property type="protein sequence ID" value="MBB4922630.1"/>
    <property type="molecule type" value="Genomic_DNA"/>
</dbReference>
<protein>
    <submittedName>
        <fullName evidence="2">Uncharacterized protein</fullName>
    </submittedName>
</protein>
<feature type="compositionally biased region" description="Low complexity" evidence="1">
    <location>
        <begin position="61"/>
        <end position="72"/>
    </location>
</feature>
<proteinExistence type="predicted"/>
<feature type="region of interest" description="Disordered" evidence="1">
    <location>
        <begin position="1"/>
        <end position="20"/>
    </location>
</feature>
<feature type="compositionally biased region" description="Basic and acidic residues" evidence="1">
    <location>
        <begin position="11"/>
        <end position="20"/>
    </location>
</feature>